<evidence type="ECO:0000259" key="2">
    <source>
        <dbReference type="Pfam" id="PF01882"/>
    </source>
</evidence>
<protein>
    <submittedName>
        <fullName evidence="3">DUF58 domain-containing protein</fullName>
    </submittedName>
</protein>
<comment type="caution">
    <text evidence="3">The sequence shown here is derived from an EMBL/GenBank/DDBJ whole genome shotgun (WGS) entry which is preliminary data.</text>
</comment>
<accession>A0A2W5WVX7</accession>
<evidence type="ECO:0000256" key="1">
    <source>
        <dbReference type="SAM" id="MobiDB-lite"/>
    </source>
</evidence>
<feature type="region of interest" description="Disordered" evidence="1">
    <location>
        <begin position="1"/>
        <end position="22"/>
    </location>
</feature>
<organism evidence="3 4">
    <name type="scientific">Xylanimonas oleitrophica</name>
    <dbReference type="NCBI Taxonomy" id="2607479"/>
    <lineage>
        <taxon>Bacteria</taxon>
        <taxon>Bacillati</taxon>
        <taxon>Actinomycetota</taxon>
        <taxon>Actinomycetes</taxon>
        <taxon>Micrococcales</taxon>
        <taxon>Promicromonosporaceae</taxon>
        <taxon>Xylanimonas</taxon>
    </lineage>
</organism>
<sequence>MNQAEPATSPAAPSSTAPGWRSAPSAAAAASAGVILLTVGLLLSRPDVALLGVPLVLAPTLGRTARPTEPTTADLEAPATTTAPGEAAASLLLRPAPGTDVVRARVTAPGHRPADLLITGRAETQVPLHLSSVRTGPWPTFRADLIAHGTHGASSQTPTTHHAPDTLVLPQAEPLGRVPLSPRLRGLTGPRTSRRTGDGSELRDIHPITPGDPARRIDWRATARRSPHLDELYVRRTHAGAEATAVLVVDSRDDVGPDLHTWRGTEPQRVDEPTSLDLARHAAASVATALVETGTRVGLEDLGRRSRPLAPATGHRHLRRLTHALALAAPTGTPARRLRPPQLPADAIVYLFTTLLDDEPVRLADAWTEHGTPVVVIDTLPHVRPVPENHLRTAWQITAMERTDRVRALEARAVPVLPWAGHDRAEARRRLEALVRRSQQHRPSTGVAR</sequence>
<feature type="region of interest" description="Disordered" evidence="1">
    <location>
        <begin position="171"/>
        <end position="214"/>
    </location>
</feature>
<dbReference type="Pfam" id="PF01882">
    <property type="entry name" value="DUF58"/>
    <property type="match status" value="1"/>
</dbReference>
<evidence type="ECO:0000313" key="4">
    <source>
        <dbReference type="Proteomes" id="UP000248783"/>
    </source>
</evidence>
<dbReference type="PANTHER" id="PTHR33608">
    <property type="entry name" value="BLL2464 PROTEIN"/>
    <property type="match status" value="1"/>
</dbReference>
<name>A0A2W5WVX7_9MICO</name>
<dbReference type="EMBL" id="QKWH01000014">
    <property type="protein sequence ID" value="PZR51985.1"/>
    <property type="molecule type" value="Genomic_DNA"/>
</dbReference>
<evidence type="ECO:0000313" key="3">
    <source>
        <dbReference type="EMBL" id="PZR51985.1"/>
    </source>
</evidence>
<keyword evidence="4" id="KW-1185">Reference proteome</keyword>
<reference evidence="3 4" key="1">
    <citation type="submission" date="2018-06" db="EMBL/GenBank/DDBJ databases">
        <title>Whole genome sequencing of a novel hydrocarbon degrading bacterial strain, PW21 isolated from oil contaminated produced water sample.</title>
        <authorList>
            <person name="Nagkirti P."/>
            <person name="Shaikh A."/>
            <person name="Gowdaman V."/>
            <person name="Engineer A.E."/>
            <person name="Dagar S."/>
            <person name="Dhakephalkar P.K."/>
        </authorList>
    </citation>
    <scope>NUCLEOTIDE SEQUENCE [LARGE SCALE GENOMIC DNA]</scope>
    <source>
        <strain evidence="3 4">PW21</strain>
    </source>
</reference>
<proteinExistence type="predicted"/>
<feature type="region of interest" description="Disordered" evidence="1">
    <location>
        <begin position="63"/>
        <end position="83"/>
    </location>
</feature>
<feature type="domain" description="DUF58" evidence="2">
    <location>
        <begin position="209"/>
        <end position="333"/>
    </location>
</feature>
<dbReference type="Proteomes" id="UP000248783">
    <property type="component" value="Unassembled WGS sequence"/>
</dbReference>
<feature type="compositionally biased region" description="Basic and acidic residues" evidence="1">
    <location>
        <begin position="195"/>
        <end position="206"/>
    </location>
</feature>
<gene>
    <name evidence="3" type="ORF">DNL40_14315</name>
</gene>
<dbReference type="AlphaFoldDB" id="A0A2W5WVX7"/>
<dbReference type="InterPro" id="IPR002881">
    <property type="entry name" value="DUF58"/>
</dbReference>
<dbReference type="PANTHER" id="PTHR33608:SF14">
    <property type="entry name" value="POSSIBLE CONSERVED SECRETED PROTEIN"/>
    <property type="match status" value="1"/>
</dbReference>